<evidence type="ECO:0000256" key="2">
    <source>
        <dbReference type="ARBA" id="ARBA00023125"/>
    </source>
</evidence>
<keyword evidence="6" id="KW-1185">Reference proteome</keyword>
<keyword evidence="2 5" id="KW-0238">DNA-binding</keyword>
<dbReference type="InterPro" id="IPR036390">
    <property type="entry name" value="WH_DNA-bd_sf"/>
</dbReference>
<keyword evidence="3" id="KW-0804">Transcription</keyword>
<evidence type="ECO:0000259" key="4">
    <source>
        <dbReference type="PROSITE" id="PS50995"/>
    </source>
</evidence>
<comment type="caution">
    <text evidence="5">The sequence shown here is derived from an EMBL/GenBank/DDBJ whole genome shotgun (WGS) entry which is preliminary data.</text>
</comment>
<evidence type="ECO:0000256" key="3">
    <source>
        <dbReference type="ARBA" id="ARBA00023163"/>
    </source>
</evidence>
<gene>
    <name evidence="5" type="ORF">DFP90_11034</name>
</gene>
<dbReference type="SUPFAM" id="SSF46785">
    <property type="entry name" value="Winged helix' DNA-binding domain"/>
    <property type="match status" value="1"/>
</dbReference>
<dbReference type="Proteomes" id="UP000256845">
    <property type="component" value="Unassembled WGS sequence"/>
</dbReference>
<dbReference type="SMART" id="SM00347">
    <property type="entry name" value="HTH_MARR"/>
    <property type="match status" value="1"/>
</dbReference>
<dbReference type="RefSeq" id="WP_115938056.1">
    <property type="nucleotide sequence ID" value="NZ_QRDW01000010.1"/>
</dbReference>
<dbReference type="Gene3D" id="1.10.10.10">
    <property type="entry name" value="Winged helix-like DNA-binding domain superfamily/Winged helix DNA-binding domain"/>
    <property type="match status" value="1"/>
</dbReference>
<name>A0A3D9H9G4_9PROT</name>
<dbReference type="InterPro" id="IPR023187">
    <property type="entry name" value="Tscrpt_reg_MarR-type_CS"/>
</dbReference>
<dbReference type="PRINTS" id="PR00598">
    <property type="entry name" value="HTHMARR"/>
</dbReference>
<dbReference type="GO" id="GO:0003677">
    <property type="term" value="F:DNA binding"/>
    <property type="evidence" value="ECO:0007669"/>
    <property type="project" value="UniProtKB-KW"/>
</dbReference>
<keyword evidence="1" id="KW-0805">Transcription regulation</keyword>
<dbReference type="OrthoDB" id="582199at2"/>
<dbReference type="Pfam" id="PF12802">
    <property type="entry name" value="MarR_2"/>
    <property type="match status" value="1"/>
</dbReference>
<dbReference type="PROSITE" id="PS50995">
    <property type="entry name" value="HTH_MARR_2"/>
    <property type="match status" value="1"/>
</dbReference>
<dbReference type="PANTHER" id="PTHR42756:SF1">
    <property type="entry name" value="TRANSCRIPTIONAL REPRESSOR OF EMRAB OPERON"/>
    <property type="match status" value="1"/>
</dbReference>
<proteinExistence type="predicted"/>
<dbReference type="InterPro" id="IPR000835">
    <property type="entry name" value="HTH_MarR-typ"/>
</dbReference>
<feature type="domain" description="HTH marR-type" evidence="4">
    <location>
        <begin position="1"/>
        <end position="139"/>
    </location>
</feature>
<dbReference type="PROSITE" id="PS01117">
    <property type="entry name" value="HTH_MARR_1"/>
    <property type="match status" value="1"/>
</dbReference>
<dbReference type="EMBL" id="QRDW01000010">
    <property type="protein sequence ID" value="RED46125.1"/>
    <property type="molecule type" value="Genomic_DNA"/>
</dbReference>
<organism evidence="5 6">
    <name type="scientific">Aestuariispira insulae</name>
    <dbReference type="NCBI Taxonomy" id="1461337"/>
    <lineage>
        <taxon>Bacteria</taxon>
        <taxon>Pseudomonadati</taxon>
        <taxon>Pseudomonadota</taxon>
        <taxon>Alphaproteobacteria</taxon>
        <taxon>Rhodospirillales</taxon>
        <taxon>Kiloniellaceae</taxon>
        <taxon>Aestuariispira</taxon>
    </lineage>
</organism>
<accession>A0A3D9H9G4</accession>
<dbReference type="PANTHER" id="PTHR42756">
    <property type="entry name" value="TRANSCRIPTIONAL REGULATOR, MARR"/>
    <property type="match status" value="1"/>
</dbReference>
<dbReference type="InterPro" id="IPR036388">
    <property type="entry name" value="WH-like_DNA-bd_sf"/>
</dbReference>
<evidence type="ECO:0000313" key="6">
    <source>
        <dbReference type="Proteomes" id="UP000256845"/>
    </source>
</evidence>
<dbReference type="AlphaFoldDB" id="A0A3D9H9G4"/>
<reference evidence="5 6" key="1">
    <citation type="submission" date="2018-07" db="EMBL/GenBank/DDBJ databases">
        <title>Genomic Encyclopedia of Type Strains, Phase III (KMG-III): the genomes of soil and plant-associated and newly described type strains.</title>
        <authorList>
            <person name="Whitman W."/>
        </authorList>
    </citation>
    <scope>NUCLEOTIDE SEQUENCE [LARGE SCALE GENOMIC DNA]</scope>
    <source>
        <strain evidence="5 6">CECT 8488</strain>
    </source>
</reference>
<sequence length="147" mass="16519">MSKLPRRESFGYQVNHLGRLFARALDRKIQPLGVSTGQMPTLLALFEQDGLSQKELIARVQVEQPTLANTLNRMERDGLVQRESDDQDKRSSRFFLTEKARDIQSPLIASARAINALAVTGFAEQEQQQLLDLLTRMIGNLQTGGHT</sequence>
<protein>
    <submittedName>
        <fullName evidence="5">DNA-binding MarR family transcriptional regulator</fullName>
    </submittedName>
</protein>
<dbReference type="GO" id="GO:0003700">
    <property type="term" value="F:DNA-binding transcription factor activity"/>
    <property type="evidence" value="ECO:0007669"/>
    <property type="project" value="InterPro"/>
</dbReference>
<evidence type="ECO:0000256" key="1">
    <source>
        <dbReference type="ARBA" id="ARBA00023015"/>
    </source>
</evidence>
<evidence type="ECO:0000313" key="5">
    <source>
        <dbReference type="EMBL" id="RED46125.1"/>
    </source>
</evidence>